<evidence type="ECO:0000313" key="2">
    <source>
        <dbReference type="Proteomes" id="UP001174694"/>
    </source>
</evidence>
<organism evidence="1 2">
    <name type="scientific">Pleurostoma richardsiae</name>
    <dbReference type="NCBI Taxonomy" id="41990"/>
    <lineage>
        <taxon>Eukaryota</taxon>
        <taxon>Fungi</taxon>
        <taxon>Dikarya</taxon>
        <taxon>Ascomycota</taxon>
        <taxon>Pezizomycotina</taxon>
        <taxon>Sordariomycetes</taxon>
        <taxon>Sordariomycetidae</taxon>
        <taxon>Calosphaeriales</taxon>
        <taxon>Pleurostomataceae</taxon>
        <taxon>Pleurostoma</taxon>
    </lineage>
</organism>
<keyword evidence="2" id="KW-1185">Reference proteome</keyword>
<dbReference type="AlphaFoldDB" id="A0AA38RB47"/>
<dbReference type="Proteomes" id="UP001174694">
    <property type="component" value="Unassembled WGS sequence"/>
</dbReference>
<accession>A0AA38RB47</accession>
<name>A0AA38RB47_9PEZI</name>
<protein>
    <submittedName>
        <fullName evidence="1">Uncharacterized protein</fullName>
    </submittedName>
</protein>
<evidence type="ECO:0000313" key="1">
    <source>
        <dbReference type="EMBL" id="KAJ9131287.1"/>
    </source>
</evidence>
<reference evidence="1" key="1">
    <citation type="submission" date="2022-07" db="EMBL/GenBank/DDBJ databases">
        <title>Fungi with potential for degradation of polypropylene.</title>
        <authorList>
            <person name="Gostincar C."/>
        </authorList>
    </citation>
    <scope>NUCLEOTIDE SEQUENCE</scope>
    <source>
        <strain evidence="1">EXF-13308</strain>
    </source>
</reference>
<gene>
    <name evidence="1" type="ORF">NKR23_g11777</name>
</gene>
<dbReference type="EMBL" id="JANBVO010000069">
    <property type="protein sequence ID" value="KAJ9131287.1"/>
    <property type="molecule type" value="Genomic_DNA"/>
</dbReference>
<comment type="caution">
    <text evidence="1">The sequence shown here is derived from an EMBL/GenBank/DDBJ whole genome shotgun (WGS) entry which is preliminary data.</text>
</comment>
<sequence>MIGQPMAKLDACWTRPTSFKKVVLGDVRGYVFVLDAEGQFTPYEYPEGPPPKITANETAFISAAQSYLVQKNLATLIGIQLLS</sequence>
<proteinExistence type="predicted"/>